<gene>
    <name evidence="1" type="ORF">SAMN05192534_1118</name>
</gene>
<keyword evidence="2" id="KW-1185">Reference proteome</keyword>
<dbReference type="RefSeq" id="WP_091273560.1">
    <property type="nucleotide sequence ID" value="NZ_FNDK01000011.1"/>
</dbReference>
<reference evidence="1 2" key="1">
    <citation type="submission" date="2016-10" db="EMBL/GenBank/DDBJ databases">
        <authorList>
            <person name="de Groot N.N."/>
        </authorList>
    </citation>
    <scope>NUCLEOTIDE SEQUENCE [LARGE SCALE GENOMIC DNA]</scope>
    <source>
        <strain evidence="1 2">DSM 21632</strain>
    </source>
</reference>
<dbReference type="Gene3D" id="3.30.429.10">
    <property type="entry name" value="Macrophage Migration Inhibitory Factor"/>
    <property type="match status" value="1"/>
</dbReference>
<proteinExistence type="predicted"/>
<dbReference type="EMBL" id="FNDK01000011">
    <property type="protein sequence ID" value="SDH76302.1"/>
    <property type="molecule type" value="Genomic_DNA"/>
</dbReference>
<dbReference type="InterPro" id="IPR014347">
    <property type="entry name" value="Tautomerase/MIF_sf"/>
</dbReference>
<name>A0A1G8F2F6_9BACI</name>
<sequence length="129" mass="14703">MPLLRFDIIEGRSDEELRKLLDAAHTAMIEAFDVPDTDRYQMVHQHKPAEMIIKDTGLGLVRTDNVVVISIVSKTRTQEKKQKLYRLMVEKLARECGLAQEDIMINIAENNDADWSFGNGEAQFLTGKL</sequence>
<organism evidence="1 2">
    <name type="scientific">Alteribacillus persepolensis</name>
    <dbReference type="NCBI Taxonomy" id="568899"/>
    <lineage>
        <taxon>Bacteria</taxon>
        <taxon>Bacillati</taxon>
        <taxon>Bacillota</taxon>
        <taxon>Bacilli</taxon>
        <taxon>Bacillales</taxon>
        <taxon>Bacillaceae</taxon>
        <taxon>Alteribacillus</taxon>
    </lineage>
</organism>
<dbReference type="STRING" id="568899.SAMN05192534_1118"/>
<dbReference type="PANTHER" id="PTHR38460:SF1">
    <property type="entry name" value="TAUTOMERASE YOLI-RELATED"/>
    <property type="match status" value="1"/>
</dbReference>
<dbReference type="Proteomes" id="UP000199163">
    <property type="component" value="Unassembled WGS sequence"/>
</dbReference>
<dbReference type="PANTHER" id="PTHR38460">
    <property type="entry name" value="TAUTOMERASE YOLI-RELATED"/>
    <property type="match status" value="1"/>
</dbReference>
<evidence type="ECO:0000313" key="2">
    <source>
        <dbReference type="Proteomes" id="UP000199163"/>
    </source>
</evidence>
<protein>
    <submittedName>
        <fullName evidence="1">Tautomerase enzyme</fullName>
    </submittedName>
</protein>
<accession>A0A1G8F2F6</accession>
<dbReference type="AlphaFoldDB" id="A0A1G8F2F6"/>
<evidence type="ECO:0000313" key="1">
    <source>
        <dbReference type="EMBL" id="SDH76302.1"/>
    </source>
</evidence>
<dbReference type="InterPro" id="IPR037479">
    <property type="entry name" value="Tauto_MSAD"/>
</dbReference>
<dbReference type="OrthoDB" id="9804765at2"/>
<dbReference type="SUPFAM" id="SSF55331">
    <property type="entry name" value="Tautomerase/MIF"/>
    <property type="match status" value="1"/>
</dbReference>
<dbReference type="Pfam" id="PF14552">
    <property type="entry name" value="Tautomerase_2"/>
    <property type="match status" value="1"/>
</dbReference>